<sequence length="40" mass="4102">MTPAERLAALLIAQNALDSAMVQQSADDKDKTEGKGGKGA</sequence>
<reference evidence="2 3" key="1">
    <citation type="submission" date="2020-08" db="EMBL/GenBank/DDBJ databases">
        <title>Genomic Encyclopedia of Type Strains, Phase III (KMG-III): the genomes of soil and plant-associated and newly described type strains.</title>
        <authorList>
            <person name="Whitman W."/>
        </authorList>
    </citation>
    <scope>NUCLEOTIDE SEQUENCE [LARGE SCALE GENOMIC DNA]</scope>
    <source>
        <strain evidence="2 3">CECT 8840</strain>
    </source>
</reference>
<evidence type="ECO:0000313" key="3">
    <source>
        <dbReference type="Proteomes" id="UP000552644"/>
    </source>
</evidence>
<feature type="compositionally biased region" description="Basic and acidic residues" evidence="1">
    <location>
        <begin position="26"/>
        <end position="40"/>
    </location>
</feature>
<dbReference type="EMBL" id="JACHJP010000004">
    <property type="protein sequence ID" value="MBB4917428.1"/>
    <property type="molecule type" value="Genomic_DNA"/>
</dbReference>
<evidence type="ECO:0000313" key="2">
    <source>
        <dbReference type="EMBL" id="MBB4917428.1"/>
    </source>
</evidence>
<protein>
    <submittedName>
        <fullName evidence="2">Uncharacterized protein</fullName>
    </submittedName>
</protein>
<proteinExistence type="predicted"/>
<comment type="caution">
    <text evidence="2">The sequence shown here is derived from an EMBL/GenBank/DDBJ whole genome shotgun (WGS) entry which is preliminary data.</text>
</comment>
<dbReference type="Proteomes" id="UP000552644">
    <property type="component" value="Unassembled WGS sequence"/>
</dbReference>
<dbReference type="AlphaFoldDB" id="A0A7W7VP89"/>
<gene>
    <name evidence="2" type="ORF">FHS44_004536</name>
</gene>
<organism evidence="2 3">
    <name type="scientific">Streptosporangium saharense</name>
    <dbReference type="NCBI Taxonomy" id="1706840"/>
    <lineage>
        <taxon>Bacteria</taxon>
        <taxon>Bacillati</taxon>
        <taxon>Actinomycetota</taxon>
        <taxon>Actinomycetes</taxon>
        <taxon>Streptosporangiales</taxon>
        <taxon>Streptosporangiaceae</taxon>
        <taxon>Streptosporangium</taxon>
    </lineage>
</organism>
<dbReference type="RefSeq" id="WP_281401533.1">
    <property type="nucleotide sequence ID" value="NZ_JACHJP010000004.1"/>
</dbReference>
<evidence type="ECO:0000256" key="1">
    <source>
        <dbReference type="SAM" id="MobiDB-lite"/>
    </source>
</evidence>
<keyword evidence="3" id="KW-1185">Reference proteome</keyword>
<name>A0A7W7VP89_9ACTN</name>
<accession>A0A7W7VP89</accession>
<feature type="region of interest" description="Disordered" evidence="1">
    <location>
        <begin position="20"/>
        <end position="40"/>
    </location>
</feature>